<comment type="subcellular location">
    <subcellularLocation>
        <location evidence="1">Membrane</location>
        <topology evidence="1">Multi-pass membrane protein</topology>
    </subcellularLocation>
</comment>
<dbReference type="PANTHER" id="PTHR13285">
    <property type="entry name" value="ACYLTRANSFERASE"/>
    <property type="match status" value="1"/>
</dbReference>
<feature type="transmembrane region" description="Helical" evidence="6">
    <location>
        <begin position="65"/>
        <end position="83"/>
    </location>
</feature>
<proteinExistence type="inferred from homology"/>
<dbReference type="Proteomes" id="UP001152562">
    <property type="component" value="Unassembled WGS sequence"/>
</dbReference>
<evidence type="ECO:0000313" key="7">
    <source>
        <dbReference type="EMBL" id="CAH4031206.1"/>
    </source>
</evidence>
<keyword evidence="2 6" id="KW-0812">Transmembrane</keyword>
<name>A0A9P0XAV9_PIEBR</name>
<feature type="transmembrane region" description="Helical" evidence="6">
    <location>
        <begin position="12"/>
        <end position="29"/>
    </location>
</feature>
<dbReference type="PANTHER" id="PTHR13285:SF18">
    <property type="entry name" value="PROTEIN-CYSTEINE N-PALMITOYLTRANSFERASE RASP"/>
    <property type="match status" value="1"/>
</dbReference>
<protein>
    <recommendedName>
        <fullName evidence="9">Protein-cysteine N-palmitoyltransferase Rasp</fullName>
    </recommendedName>
</protein>
<comment type="caution">
    <text evidence="7">The sequence shown here is derived from an EMBL/GenBank/DDBJ whole genome shotgun (WGS) entry which is preliminary data.</text>
</comment>
<evidence type="ECO:0000256" key="5">
    <source>
        <dbReference type="ARBA" id="ARBA00038268"/>
    </source>
</evidence>
<comment type="similarity">
    <text evidence="5">Belongs to the membrane-bound acyltransferase family. HHAT subfamily.</text>
</comment>
<dbReference type="AlphaFoldDB" id="A0A9P0XAV9"/>
<gene>
    <name evidence="7" type="ORF">PIBRA_LOCUS7757</name>
</gene>
<dbReference type="GO" id="GO:0016746">
    <property type="term" value="F:acyltransferase activity"/>
    <property type="evidence" value="ECO:0007669"/>
    <property type="project" value="TreeGrafter"/>
</dbReference>
<dbReference type="Pfam" id="PF03062">
    <property type="entry name" value="MBOAT"/>
    <property type="match status" value="1"/>
</dbReference>
<sequence length="233" mass="27375">MKLLNSKTELCICLLIWTIANIYALYMLIKSQTEILEADKNVYLSLDDLQPGWKLFSRYKDVSDIEWSICLDFSFHFIYFYAIQNDIELVRKMSSIALCGGGLWMGLEFYFKYVISYGTTGSFAMLDNIEAPPTPRCIARIHIYSQMWRHFDVGLYRFLVKYIYKPSYVLSSEYINLPKIAYKLLASLGTFLFIFMWHGMVWHILMWSFLNYVGILMEHVAKIISESDKKCPI</sequence>
<dbReference type="InterPro" id="IPR051085">
    <property type="entry name" value="MB_O-acyltransferase"/>
</dbReference>
<dbReference type="EMBL" id="CALOZG010000013">
    <property type="protein sequence ID" value="CAH4031206.1"/>
    <property type="molecule type" value="Genomic_DNA"/>
</dbReference>
<evidence type="ECO:0000256" key="6">
    <source>
        <dbReference type="SAM" id="Phobius"/>
    </source>
</evidence>
<evidence type="ECO:0000256" key="1">
    <source>
        <dbReference type="ARBA" id="ARBA00004141"/>
    </source>
</evidence>
<evidence type="ECO:0000256" key="4">
    <source>
        <dbReference type="ARBA" id="ARBA00023136"/>
    </source>
</evidence>
<evidence type="ECO:0000256" key="2">
    <source>
        <dbReference type="ARBA" id="ARBA00022692"/>
    </source>
</evidence>
<accession>A0A9P0XAV9</accession>
<feature type="transmembrane region" description="Helical" evidence="6">
    <location>
        <begin position="180"/>
        <end position="198"/>
    </location>
</feature>
<keyword evidence="4 6" id="KW-0472">Membrane</keyword>
<keyword evidence="3 6" id="KW-1133">Transmembrane helix</keyword>
<evidence type="ECO:0000313" key="8">
    <source>
        <dbReference type="Proteomes" id="UP001152562"/>
    </source>
</evidence>
<dbReference type="InterPro" id="IPR004299">
    <property type="entry name" value="MBOAT_fam"/>
</dbReference>
<dbReference type="GO" id="GO:0016020">
    <property type="term" value="C:membrane"/>
    <property type="evidence" value="ECO:0007669"/>
    <property type="project" value="UniProtKB-SubCell"/>
</dbReference>
<keyword evidence="8" id="KW-1185">Reference proteome</keyword>
<reference evidence="7" key="1">
    <citation type="submission" date="2022-05" db="EMBL/GenBank/DDBJ databases">
        <authorList>
            <person name="Okamura Y."/>
        </authorList>
    </citation>
    <scope>NUCLEOTIDE SEQUENCE</scope>
</reference>
<evidence type="ECO:0008006" key="9">
    <source>
        <dbReference type="Google" id="ProtNLM"/>
    </source>
</evidence>
<evidence type="ECO:0000256" key="3">
    <source>
        <dbReference type="ARBA" id="ARBA00022989"/>
    </source>
</evidence>
<organism evidence="7 8">
    <name type="scientific">Pieris brassicae</name>
    <name type="common">White butterfly</name>
    <name type="synonym">Large white butterfly</name>
    <dbReference type="NCBI Taxonomy" id="7116"/>
    <lineage>
        <taxon>Eukaryota</taxon>
        <taxon>Metazoa</taxon>
        <taxon>Ecdysozoa</taxon>
        <taxon>Arthropoda</taxon>
        <taxon>Hexapoda</taxon>
        <taxon>Insecta</taxon>
        <taxon>Pterygota</taxon>
        <taxon>Neoptera</taxon>
        <taxon>Endopterygota</taxon>
        <taxon>Lepidoptera</taxon>
        <taxon>Glossata</taxon>
        <taxon>Ditrysia</taxon>
        <taxon>Papilionoidea</taxon>
        <taxon>Pieridae</taxon>
        <taxon>Pierinae</taxon>
        <taxon>Pieris</taxon>
    </lineage>
</organism>